<dbReference type="AlphaFoldDB" id="A0A2W7N1I2"/>
<dbReference type="RefSeq" id="WP_111446755.1">
    <property type="nucleotide sequence ID" value="NZ_QKZK01000033.1"/>
</dbReference>
<comment type="caution">
    <text evidence="7">The sequence shown here is derived from an EMBL/GenBank/DDBJ whole genome shotgun (WGS) entry which is preliminary data.</text>
</comment>
<evidence type="ECO:0000313" key="7">
    <source>
        <dbReference type="EMBL" id="PZX12217.1"/>
    </source>
</evidence>
<dbReference type="GO" id="GO:0016787">
    <property type="term" value="F:hydrolase activity"/>
    <property type="evidence" value="ECO:0007669"/>
    <property type="project" value="UniProtKB-KW"/>
</dbReference>
<dbReference type="PANTHER" id="PTHR43788:SF8">
    <property type="entry name" value="DNA-BINDING PROTEIN SMUBP-2"/>
    <property type="match status" value="1"/>
</dbReference>
<proteinExistence type="inferred from homology"/>
<dbReference type="PANTHER" id="PTHR43788">
    <property type="entry name" value="DNA2/NAM7 HELICASE FAMILY MEMBER"/>
    <property type="match status" value="1"/>
</dbReference>
<comment type="similarity">
    <text evidence="1">Belongs to the DNA2/NAM7 helicase family.</text>
</comment>
<dbReference type="InterPro" id="IPR047187">
    <property type="entry name" value="SF1_C_Upf1"/>
</dbReference>
<dbReference type="InterPro" id="IPR027417">
    <property type="entry name" value="P-loop_NTPase"/>
</dbReference>
<dbReference type="Pfam" id="PF13087">
    <property type="entry name" value="AAA_12"/>
    <property type="match status" value="1"/>
</dbReference>
<evidence type="ECO:0000313" key="8">
    <source>
        <dbReference type="Proteomes" id="UP000249239"/>
    </source>
</evidence>
<keyword evidence="2" id="KW-0547">Nucleotide-binding</keyword>
<dbReference type="GO" id="GO:0005694">
    <property type="term" value="C:chromosome"/>
    <property type="evidence" value="ECO:0007669"/>
    <property type="project" value="UniProtKB-ARBA"/>
</dbReference>
<dbReference type="CDD" id="cd18808">
    <property type="entry name" value="SF1_C_Upf1"/>
    <property type="match status" value="1"/>
</dbReference>
<protein>
    <submittedName>
        <fullName evidence="7">AAA domain-containing protein</fullName>
    </submittedName>
</protein>
<keyword evidence="5" id="KW-0067">ATP-binding</keyword>
<organism evidence="7 8">
    <name type="scientific">Breznakibacter xylanolyticus</name>
    <dbReference type="NCBI Taxonomy" id="990"/>
    <lineage>
        <taxon>Bacteria</taxon>
        <taxon>Pseudomonadati</taxon>
        <taxon>Bacteroidota</taxon>
        <taxon>Bacteroidia</taxon>
        <taxon>Marinilabiliales</taxon>
        <taxon>Marinilabiliaceae</taxon>
        <taxon>Breznakibacter</taxon>
    </lineage>
</organism>
<accession>A0A2W7N1I2</accession>
<dbReference type="GO" id="GO:0043139">
    <property type="term" value="F:5'-3' DNA helicase activity"/>
    <property type="evidence" value="ECO:0007669"/>
    <property type="project" value="TreeGrafter"/>
</dbReference>
<dbReference type="EMBL" id="QKZK01000033">
    <property type="protein sequence ID" value="PZX12217.1"/>
    <property type="molecule type" value="Genomic_DNA"/>
</dbReference>
<dbReference type="SMART" id="SM00382">
    <property type="entry name" value="AAA"/>
    <property type="match status" value="1"/>
</dbReference>
<dbReference type="FunFam" id="3.40.50.300:FF:000326">
    <property type="entry name" value="P-loop containing nucleoside triphosphate hydrolase"/>
    <property type="match status" value="1"/>
</dbReference>
<dbReference type="InterPro" id="IPR041677">
    <property type="entry name" value="DNA2/NAM7_AAA_11"/>
</dbReference>
<name>A0A2W7N1I2_9BACT</name>
<dbReference type="Proteomes" id="UP000249239">
    <property type="component" value="Unassembled WGS sequence"/>
</dbReference>
<feature type="domain" description="AAA+ ATPase" evidence="6">
    <location>
        <begin position="201"/>
        <end position="440"/>
    </location>
</feature>
<dbReference type="Gene3D" id="3.40.50.300">
    <property type="entry name" value="P-loop containing nucleotide triphosphate hydrolases"/>
    <property type="match status" value="2"/>
</dbReference>
<evidence type="ECO:0000256" key="3">
    <source>
        <dbReference type="ARBA" id="ARBA00022801"/>
    </source>
</evidence>
<keyword evidence="3" id="KW-0378">Hydrolase</keyword>
<evidence type="ECO:0000256" key="4">
    <source>
        <dbReference type="ARBA" id="ARBA00022806"/>
    </source>
</evidence>
<dbReference type="InterPro" id="IPR003593">
    <property type="entry name" value="AAA+_ATPase"/>
</dbReference>
<dbReference type="SUPFAM" id="SSF52540">
    <property type="entry name" value="P-loop containing nucleoside triphosphate hydrolases"/>
    <property type="match status" value="1"/>
</dbReference>
<dbReference type="OrthoDB" id="9757917at2"/>
<evidence type="ECO:0000256" key="5">
    <source>
        <dbReference type="ARBA" id="ARBA00022840"/>
    </source>
</evidence>
<evidence type="ECO:0000256" key="1">
    <source>
        <dbReference type="ARBA" id="ARBA00007913"/>
    </source>
</evidence>
<dbReference type="Pfam" id="PF13086">
    <property type="entry name" value="AAA_11"/>
    <property type="match status" value="1"/>
</dbReference>
<evidence type="ECO:0000259" key="6">
    <source>
        <dbReference type="SMART" id="SM00382"/>
    </source>
</evidence>
<dbReference type="InterPro" id="IPR050534">
    <property type="entry name" value="Coronavir_polyprotein_1ab"/>
</dbReference>
<reference evidence="7 8" key="1">
    <citation type="submission" date="2018-06" db="EMBL/GenBank/DDBJ databases">
        <title>Genomic Encyclopedia of Archaeal and Bacterial Type Strains, Phase II (KMG-II): from individual species to whole genera.</title>
        <authorList>
            <person name="Goeker M."/>
        </authorList>
    </citation>
    <scope>NUCLEOTIDE SEQUENCE [LARGE SCALE GENOMIC DNA]</scope>
    <source>
        <strain evidence="7 8">DSM 6779</strain>
    </source>
</reference>
<dbReference type="InterPro" id="IPR041679">
    <property type="entry name" value="DNA2/NAM7-like_C"/>
</dbReference>
<keyword evidence="4" id="KW-0347">Helicase</keyword>
<sequence>MAHIDPVIRELQEVRNLLKVEKEEDYRLYHQALAGTSLHDRRKAGICWYPVTLDQSRFDQGERLIIKLSRPAEHRESHSFQSGKPVALFLNADGHASDSMTVNGVVNQVGERDMVVTLQYDELPDWLGQGKLGVQLLFDETSYAEMERAMRVVIESEDPDVVRLRRVLLGDGVAGSNPWNMVTSPLLNESQNRALQNVLNATDVAIIHGPPGTGKTTTLVQAIIHTLCHDEQVLVCAAGNVAVDLLVEKLAAEGVDVVRVGHPARVTPQVLEHTLDARVASHASFKELKYVKRRAQEVREQALKFKRNFGPQEREQRRQLFAEADALRDEAGQLSFYITNDVLSHARVVACTLVGASQQVLRGSRFKTLFIDEAAQALEPACWIPILKAKRVIFAGDHCQLPPTIKSQKAAKGGLETTLFEKAIARNHADVMLEHQYRMNETIMAFPSKYFYKGLLMADVSVANHRIYPDDVPLEFVDTAGCGYAEEVLHHPPGIVNSDEAALVVRHLLQYAEMVSMAGVAPGEVSWAVISPYKAQTTLLRQLLDGSELMPSGALAVNTVDSFQGQERDVVYISLARSNDEGIIGFLADIRRMNVAMTRARKKLVIVGDSATMGSHPFYSQLLDYIEQIGAYRSAWEWMG</sequence>
<dbReference type="Gene3D" id="2.40.30.270">
    <property type="match status" value="1"/>
</dbReference>
<dbReference type="GO" id="GO:0005524">
    <property type="term" value="F:ATP binding"/>
    <property type="evidence" value="ECO:0007669"/>
    <property type="project" value="UniProtKB-KW"/>
</dbReference>
<gene>
    <name evidence="7" type="ORF">LX69_02942</name>
</gene>
<evidence type="ECO:0000256" key="2">
    <source>
        <dbReference type="ARBA" id="ARBA00022741"/>
    </source>
</evidence>
<keyword evidence="8" id="KW-1185">Reference proteome</keyword>